<organism evidence="1 2">
    <name type="scientific">Pseudaquabacterium rugosum</name>
    <dbReference type="NCBI Taxonomy" id="2984194"/>
    <lineage>
        <taxon>Bacteria</taxon>
        <taxon>Pseudomonadati</taxon>
        <taxon>Pseudomonadota</taxon>
        <taxon>Betaproteobacteria</taxon>
        <taxon>Burkholderiales</taxon>
        <taxon>Sphaerotilaceae</taxon>
        <taxon>Pseudaquabacterium</taxon>
    </lineage>
</organism>
<name>A0ABU9B965_9BURK</name>
<keyword evidence="2" id="KW-1185">Reference proteome</keyword>
<evidence type="ECO:0008006" key="3">
    <source>
        <dbReference type="Google" id="ProtNLM"/>
    </source>
</evidence>
<protein>
    <recommendedName>
        <fullName evidence="3">Response regulator transcription factor</fullName>
    </recommendedName>
</protein>
<dbReference type="EMBL" id="JBBUTF010000008">
    <property type="protein sequence ID" value="MEK8026426.1"/>
    <property type="molecule type" value="Genomic_DNA"/>
</dbReference>
<evidence type="ECO:0000313" key="2">
    <source>
        <dbReference type="Proteomes" id="UP001368500"/>
    </source>
</evidence>
<accession>A0ABU9B965</accession>
<evidence type="ECO:0000313" key="1">
    <source>
        <dbReference type="EMBL" id="MEK8026426.1"/>
    </source>
</evidence>
<gene>
    <name evidence="1" type="ORF">AACH11_10700</name>
</gene>
<dbReference type="SUPFAM" id="SSF52172">
    <property type="entry name" value="CheY-like"/>
    <property type="match status" value="1"/>
</dbReference>
<proteinExistence type="predicted"/>
<reference evidence="1 2" key="1">
    <citation type="submission" date="2024-04" db="EMBL/GenBank/DDBJ databases">
        <title>Novel species of the genus Ideonella isolated from streams.</title>
        <authorList>
            <person name="Lu H."/>
        </authorList>
    </citation>
    <scope>NUCLEOTIDE SEQUENCE [LARGE SCALE GENOMIC DNA]</scope>
    <source>
        <strain evidence="1 2">BYS139W</strain>
    </source>
</reference>
<sequence length="223" mass="23526">MTLHAAAMHAPPRDLVQALARLGITLDPAPRPWSPAGPVGPAAAITTHAHLLWLAGSPAEARPWLQGMRRLASAPVLVVSGPCPAAQLGQAVAAGAALHLVRPVTAEQVRLALAQACRAREDGDPGRPDRSATSAWLLLTASAILVSPRRTLIALAPPELALLQALIAASGQPVDPGIETPERHAALYRLQRRIERESLGLRALRQAPPGRWALDIAIEVRPD</sequence>
<dbReference type="RefSeq" id="WP_341374210.1">
    <property type="nucleotide sequence ID" value="NZ_JBBUTF010000008.1"/>
</dbReference>
<dbReference type="InterPro" id="IPR011006">
    <property type="entry name" value="CheY-like_superfamily"/>
</dbReference>
<comment type="caution">
    <text evidence="1">The sequence shown here is derived from an EMBL/GenBank/DDBJ whole genome shotgun (WGS) entry which is preliminary data.</text>
</comment>
<dbReference type="Proteomes" id="UP001368500">
    <property type="component" value="Unassembled WGS sequence"/>
</dbReference>